<dbReference type="AlphaFoldDB" id="A0A813MJZ0"/>
<dbReference type="InterPro" id="IPR008983">
    <property type="entry name" value="Tumour_necrosis_fac-like_dom"/>
</dbReference>
<evidence type="ECO:0000256" key="2">
    <source>
        <dbReference type="ARBA" id="ARBA00022525"/>
    </source>
</evidence>
<dbReference type="PANTHER" id="PTHR15427">
    <property type="entry name" value="EMILIN ELASTIN MICROFIBRIL INTERFACE-LOCATED PROTEIN ELASTIN MICROFIBRIL INTERFACER"/>
    <property type="match status" value="1"/>
</dbReference>
<feature type="compositionally biased region" description="Low complexity" evidence="3">
    <location>
        <begin position="98"/>
        <end position="107"/>
    </location>
</feature>
<proteinExistence type="predicted"/>
<evidence type="ECO:0000313" key="6">
    <source>
        <dbReference type="EMBL" id="CAF0725926.1"/>
    </source>
</evidence>
<evidence type="ECO:0000259" key="5">
    <source>
        <dbReference type="PROSITE" id="PS50871"/>
    </source>
</evidence>
<name>A0A813MJZ0_9BILA</name>
<organism evidence="6 7">
    <name type="scientific">Brachionus calyciflorus</name>
    <dbReference type="NCBI Taxonomy" id="104777"/>
    <lineage>
        <taxon>Eukaryota</taxon>
        <taxon>Metazoa</taxon>
        <taxon>Spiralia</taxon>
        <taxon>Gnathifera</taxon>
        <taxon>Rotifera</taxon>
        <taxon>Eurotatoria</taxon>
        <taxon>Monogononta</taxon>
        <taxon>Pseudotrocha</taxon>
        <taxon>Ploima</taxon>
        <taxon>Brachionidae</taxon>
        <taxon>Brachionus</taxon>
    </lineage>
</organism>
<dbReference type="PANTHER" id="PTHR15427:SF33">
    <property type="entry name" value="COLLAGEN IV NC1 DOMAIN-CONTAINING PROTEIN"/>
    <property type="match status" value="1"/>
</dbReference>
<feature type="domain" description="C1q" evidence="5">
    <location>
        <begin position="125"/>
        <end position="259"/>
    </location>
</feature>
<dbReference type="Pfam" id="PF00386">
    <property type="entry name" value="C1q"/>
    <property type="match status" value="1"/>
</dbReference>
<dbReference type="SMART" id="SM00110">
    <property type="entry name" value="C1Q"/>
    <property type="match status" value="1"/>
</dbReference>
<dbReference type="GO" id="GO:0005581">
    <property type="term" value="C:collagen trimer"/>
    <property type="evidence" value="ECO:0007669"/>
    <property type="project" value="UniProtKB-KW"/>
</dbReference>
<comment type="subcellular location">
    <subcellularLocation>
        <location evidence="1">Secreted</location>
    </subcellularLocation>
</comment>
<dbReference type="PROSITE" id="PS50871">
    <property type="entry name" value="C1Q"/>
    <property type="match status" value="1"/>
</dbReference>
<accession>A0A813MJZ0</accession>
<dbReference type="InterPro" id="IPR001073">
    <property type="entry name" value="C1q_dom"/>
</dbReference>
<dbReference type="SUPFAM" id="SSF49842">
    <property type="entry name" value="TNF-like"/>
    <property type="match status" value="1"/>
</dbReference>
<gene>
    <name evidence="6" type="ORF">OXX778_LOCUS2509</name>
</gene>
<evidence type="ECO:0000256" key="4">
    <source>
        <dbReference type="SAM" id="Phobius"/>
    </source>
</evidence>
<evidence type="ECO:0000256" key="3">
    <source>
        <dbReference type="SAM" id="MobiDB-lite"/>
    </source>
</evidence>
<protein>
    <recommendedName>
        <fullName evidence="5">C1q domain-containing protein</fullName>
    </recommendedName>
</protein>
<sequence length="260" mass="29151">MSIKYENKIFLKFFFIIIILTILIQIGLSNEAKNINNFKRIKKKNFEDNDEKIFYDEKTYFPKSLDTRSANDACHLNIECNNYESTHLKLPIHGPKGDQGPPGAAGPKGEKGEPGIAGIPAREPPTPNFSAFFAALVNNSGPYKQDKDLIFSHVITNYGNHYNPKTGVYTVPYNGVYQFHAIISATGRQKAGVNIMKNGVSLLTVWSESEPWSTSNQPIILECLQGDRIYLRIQSRASHLHGYLYSSFGGSLLYEEISPL</sequence>
<dbReference type="PRINTS" id="PR00007">
    <property type="entry name" value="COMPLEMNTC1Q"/>
</dbReference>
<keyword evidence="4" id="KW-1133">Transmembrane helix</keyword>
<feature type="region of interest" description="Disordered" evidence="3">
    <location>
        <begin position="93"/>
        <end position="113"/>
    </location>
</feature>
<evidence type="ECO:0000313" key="7">
    <source>
        <dbReference type="Proteomes" id="UP000663879"/>
    </source>
</evidence>
<dbReference type="Proteomes" id="UP000663879">
    <property type="component" value="Unassembled WGS sequence"/>
</dbReference>
<dbReference type="InterPro" id="IPR050392">
    <property type="entry name" value="Collagen/C1q_domain"/>
</dbReference>
<keyword evidence="2" id="KW-0964">Secreted</keyword>
<keyword evidence="4" id="KW-0472">Membrane</keyword>
<dbReference type="EMBL" id="CAJNOC010000198">
    <property type="protein sequence ID" value="CAF0725926.1"/>
    <property type="molecule type" value="Genomic_DNA"/>
</dbReference>
<dbReference type="Gene3D" id="2.60.120.40">
    <property type="match status" value="1"/>
</dbReference>
<reference evidence="6" key="1">
    <citation type="submission" date="2021-02" db="EMBL/GenBank/DDBJ databases">
        <authorList>
            <person name="Nowell W R."/>
        </authorList>
    </citation>
    <scope>NUCLEOTIDE SEQUENCE</scope>
    <source>
        <strain evidence="6">Ploen Becks lab</strain>
    </source>
</reference>
<keyword evidence="7" id="KW-1185">Reference proteome</keyword>
<dbReference type="OrthoDB" id="10071402at2759"/>
<feature type="transmembrane region" description="Helical" evidence="4">
    <location>
        <begin position="9"/>
        <end position="28"/>
    </location>
</feature>
<comment type="caution">
    <text evidence="6">The sequence shown here is derived from an EMBL/GenBank/DDBJ whole genome shotgun (WGS) entry which is preliminary data.</text>
</comment>
<evidence type="ECO:0000256" key="1">
    <source>
        <dbReference type="ARBA" id="ARBA00004613"/>
    </source>
</evidence>
<keyword evidence="4" id="KW-0812">Transmembrane</keyword>